<reference evidence="1" key="1">
    <citation type="submission" date="2021-01" db="EMBL/GenBank/DDBJ databases">
        <title>Phytophthora aleatoria, a newly-described species from Pinus radiata is distinct from Phytophthora cactorum isolates based on comparative genomics.</title>
        <authorList>
            <person name="Mcdougal R."/>
            <person name="Panda P."/>
            <person name="Williams N."/>
            <person name="Studholme D.J."/>
        </authorList>
    </citation>
    <scope>NUCLEOTIDE SEQUENCE</scope>
    <source>
        <strain evidence="1">NZFS 3830</strain>
    </source>
</reference>
<accession>A0A8T1UDE6</accession>
<dbReference type="EMBL" id="JAENGZ010000548">
    <property type="protein sequence ID" value="KAG6957361.1"/>
    <property type="molecule type" value="Genomic_DNA"/>
</dbReference>
<protein>
    <submittedName>
        <fullName evidence="1">Uncharacterized protein</fullName>
    </submittedName>
</protein>
<evidence type="ECO:0000313" key="2">
    <source>
        <dbReference type="Proteomes" id="UP000688947"/>
    </source>
</evidence>
<dbReference type="Proteomes" id="UP000688947">
    <property type="component" value="Unassembled WGS sequence"/>
</dbReference>
<comment type="caution">
    <text evidence="1">The sequence shown here is derived from an EMBL/GenBank/DDBJ whole genome shotgun (WGS) entry which is preliminary data.</text>
</comment>
<dbReference type="AlphaFoldDB" id="A0A8T1UDE6"/>
<gene>
    <name evidence="1" type="ORF">JG687_00010029</name>
</gene>
<sequence>MESKHEYTQGEKRMIVHSFDYFKGLKDQKIFKGMMTRKLVADCLVVAAQLTISLLKVPSNAGMLKTNRKQGYLDHCDGNFNDKMFEKWFERLRIKL</sequence>
<proteinExistence type="predicted"/>
<organism evidence="1 2">
    <name type="scientific">Phytophthora cactorum</name>
    <dbReference type="NCBI Taxonomy" id="29920"/>
    <lineage>
        <taxon>Eukaryota</taxon>
        <taxon>Sar</taxon>
        <taxon>Stramenopiles</taxon>
        <taxon>Oomycota</taxon>
        <taxon>Peronosporomycetes</taxon>
        <taxon>Peronosporales</taxon>
        <taxon>Peronosporaceae</taxon>
        <taxon>Phytophthora</taxon>
    </lineage>
</organism>
<name>A0A8T1UDE6_9STRA</name>
<dbReference type="OrthoDB" id="93278at2759"/>
<evidence type="ECO:0000313" key="1">
    <source>
        <dbReference type="EMBL" id="KAG6957361.1"/>
    </source>
</evidence>